<evidence type="ECO:0000313" key="6">
    <source>
        <dbReference type="Proteomes" id="UP000887568"/>
    </source>
</evidence>
<feature type="region of interest" description="Disordered" evidence="3">
    <location>
        <begin position="473"/>
        <end position="500"/>
    </location>
</feature>
<dbReference type="PANTHER" id="PTHR32046:SF14">
    <property type="match status" value="1"/>
</dbReference>
<evidence type="ECO:0000256" key="2">
    <source>
        <dbReference type="SAM" id="Coils"/>
    </source>
</evidence>
<keyword evidence="2" id="KW-0175">Coiled coil</keyword>
<dbReference type="SUPFAM" id="SSF52540">
    <property type="entry name" value="P-loop containing nucleoside triphosphate hydrolases"/>
    <property type="match status" value="1"/>
</dbReference>
<keyword evidence="6" id="KW-1185">Reference proteome</keyword>
<dbReference type="AlphaFoldDB" id="A0A914BI51"/>
<keyword evidence="1" id="KW-0342">GTP-binding</keyword>
<dbReference type="GO" id="GO:0005525">
    <property type="term" value="F:GTP binding"/>
    <property type="evidence" value="ECO:0007669"/>
    <property type="project" value="UniProtKB-KW"/>
</dbReference>
<dbReference type="OrthoDB" id="8954335at2759"/>
<dbReference type="CDD" id="cd00882">
    <property type="entry name" value="Ras_like_GTPase"/>
    <property type="match status" value="1"/>
</dbReference>
<dbReference type="PANTHER" id="PTHR32046">
    <property type="entry name" value="G DOMAIN-CONTAINING PROTEIN"/>
    <property type="match status" value="1"/>
</dbReference>
<dbReference type="Proteomes" id="UP000887568">
    <property type="component" value="Unplaced"/>
</dbReference>
<evidence type="ECO:0000259" key="4">
    <source>
        <dbReference type="Pfam" id="PF00735"/>
    </source>
</evidence>
<evidence type="ECO:0000313" key="5">
    <source>
        <dbReference type="EnsemblMetazoa" id="XP_038075575.1"/>
    </source>
</evidence>
<dbReference type="Pfam" id="PF00735">
    <property type="entry name" value="Septin"/>
    <property type="match status" value="1"/>
</dbReference>
<feature type="domain" description="Septin-type G" evidence="4">
    <location>
        <begin position="1"/>
        <end position="96"/>
    </location>
</feature>
<name>A0A914BI51_PATMI</name>
<organism evidence="5 6">
    <name type="scientific">Patiria miniata</name>
    <name type="common">Bat star</name>
    <name type="synonym">Asterina miniata</name>
    <dbReference type="NCBI Taxonomy" id="46514"/>
    <lineage>
        <taxon>Eukaryota</taxon>
        <taxon>Metazoa</taxon>
        <taxon>Echinodermata</taxon>
        <taxon>Eleutherozoa</taxon>
        <taxon>Asterozoa</taxon>
        <taxon>Asteroidea</taxon>
        <taxon>Valvatacea</taxon>
        <taxon>Valvatida</taxon>
        <taxon>Asterinidae</taxon>
        <taxon>Patiria</taxon>
    </lineage>
</organism>
<dbReference type="OMA" id="ENKECKA"/>
<reference evidence="5" key="1">
    <citation type="submission" date="2022-11" db="UniProtKB">
        <authorList>
            <consortium name="EnsemblMetazoa"/>
        </authorList>
    </citation>
    <scope>IDENTIFICATION</scope>
</reference>
<feature type="coiled-coil region" evidence="2">
    <location>
        <begin position="234"/>
        <end position="278"/>
    </location>
</feature>
<dbReference type="EnsemblMetazoa" id="XM_038219647.1">
    <property type="protein sequence ID" value="XP_038075575.1"/>
    <property type="gene ID" value="LOC119743243"/>
</dbReference>
<dbReference type="InterPro" id="IPR027417">
    <property type="entry name" value="P-loop_NTPase"/>
</dbReference>
<comment type="similarity">
    <text evidence="1">Belongs to the TRAFAC class TrmE-Era-EngA-EngB-Septin-like GTPase superfamily. Septin GTPase family.</text>
</comment>
<protein>
    <recommendedName>
        <fullName evidence="4">Septin-type G domain-containing protein</fullName>
    </recommendedName>
</protein>
<dbReference type="GeneID" id="119743243"/>
<dbReference type="Gene3D" id="3.40.50.300">
    <property type="entry name" value="P-loop containing nucleotide triphosphate hydrolases"/>
    <property type="match status" value="1"/>
</dbReference>
<accession>A0A914BI51</accession>
<dbReference type="InterPro" id="IPR030379">
    <property type="entry name" value="G_SEPTIN_dom"/>
</dbReference>
<keyword evidence="1" id="KW-0547">Nucleotide-binding</keyword>
<evidence type="ECO:0000256" key="3">
    <source>
        <dbReference type="SAM" id="MobiDB-lite"/>
    </source>
</evidence>
<dbReference type="RefSeq" id="XP_038075575.1">
    <property type="nucleotide sequence ID" value="XM_038219647.1"/>
</dbReference>
<evidence type="ECO:0000256" key="1">
    <source>
        <dbReference type="RuleBase" id="RU004560"/>
    </source>
</evidence>
<sequence length="500" mass="57048">MLVGATGAGKSTLINRMINYILGVKWEDNFRFKLVDEHLPMGKTQAHSQTQMISAYTIHSNKQHTIPFTLTIIDTPGFGDSRGIERDKAIVEQIREFFSHPEAHGVDHINAVGFVVKASEARLTPTQRYIFESTLGIFSKDIKPNIILLANFLDGITLPVLDAIMAANIPFSGCVFKFNNSALFTENKECKAESDSDEAEEEKALKLYWKKGMKEMQRFFETVSKLEAKSLTLSKEVLEHRKQLEQKVERLQSQSAIYRDKMEELQKEQEALKHCQRDIKVHEGFQCEIEVIENEKIPTDVGSLNCDICQFTCHYPCTKPDKKKKKCHMMDRKGYCMVCPNKCVWSAHVIMKCRHVYTEKKRMKTFTDIERRYRDAVDKTLTVQELIGKIQSDLENVKQAEVCLFLEIHKVLQSLEEIALKPHPIGFTAYIDLSIKSERDEAKTGWEKRVKTLESYKSQHLLVDSVKSVVPQGSGTTLEATTGSNTGSNDWEQTPTDCHG</sequence>
<proteinExistence type="inferred from homology"/>